<keyword evidence="4" id="KW-1185">Reference proteome</keyword>
<evidence type="ECO:0000313" key="4">
    <source>
        <dbReference type="Proteomes" id="UP000053372"/>
    </source>
</evidence>
<evidence type="ECO:0000256" key="1">
    <source>
        <dbReference type="SAM" id="MobiDB-lite"/>
    </source>
</evidence>
<comment type="caution">
    <text evidence="2">The sequence shown here is derived from an EMBL/GenBank/DDBJ whole genome shotgun (WGS) entry which is preliminary data.</text>
</comment>
<evidence type="ECO:0000313" key="2">
    <source>
        <dbReference type="EMBL" id="KST68673.1"/>
    </source>
</evidence>
<organism evidence="2 4">
    <name type="scientific">Mastigocoleus testarum BC008</name>
    <dbReference type="NCBI Taxonomy" id="371196"/>
    <lineage>
        <taxon>Bacteria</taxon>
        <taxon>Bacillati</taxon>
        <taxon>Cyanobacteriota</taxon>
        <taxon>Cyanophyceae</taxon>
        <taxon>Nostocales</taxon>
        <taxon>Hapalosiphonaceae</taxon>
        <taxon>Mastigocoleus</taxon>
    </lineage>
</organism>
<dbReference type="OrthoDB" id="9831580at2"/>
<feature type="compositionally biased region" description="Basic and acidic residues" evidence="1">
    <location>
        <begin position="62"/>
        <end position="72"/>
    </location>
</feature>
<reference evidence="2 4" key="1">
    <citation type="journal article" date="2015" name="Genome Announc.">
        <title>Draft Genome of the Euendolithic (true boring) Cyanobacterium Mastigocoleus testarum strain BC008.</title>
        <authorList>
            <person name="Guida B.S."/>
            <person name="Garcia-Pichel F."/>
        </authorList>
    </citation>
    <scope>NUCLEOTIDE SEQUENCE [LARGE SCALE GENOMIC DNA]</scope>
    <source>
        <strain evidence="2 4">BC008</strain>
    </source>
</reference>
<feature type="region of interest" description="Disordered" evidence="1">
    <location>
        <begin position="56"/>
        <end position="112"/>
    </location>
</feature>
<dbReference type="EMBL" id="LMTZ01000052">
    <property type="protein sequence ID" value="KST68687.1"/>
    <property type="molecule type" value="Genomic_DNA"/>
</dbReference>
<feature type="compositionally biased region" description="Acidic residues" evidence="1">
    <location>
        <begin position="73"/>
        <end position="82"/>
    </location>
</feature>
<name>A0A0V7ZWA1_9CYAN</name>
<dbReference type="AlphaFoldDB" id="A0A0V7ZWA1"/>
<protein>
    <submittedName>
        <fullName evidence="2">Uncharacterized protein</fullName>
    </submittedName>
</protein>
<sequence length="112" mass="12033">MPQEREININPQGDAIGVVVGSYNNLEGVLTKTSGDIANISNDPPQAANLAVKPMRKPLSSELEKPIEKDSEIPADEEDNALDEGNSFKMINPSGSLEMVPTNSDELLSDEP</sequence>
<accession>A0A0V7ZWA1</accession>
<evidence type="ECO:0000313" key="3">
    <source>
        <dbReference type="EMBL" id="KST68687.1"/>
    </source>
</evidence>
<dbReference type="Proteomes" id="UP000053372">
    <property type="component" value="Unassembled WGS sequence"/>
</dbReference>
<dbReference type="EMBL" id="LMTZ01000053">
    <property type="protein sequence ID" value="KST68673.1"/>
    <property type="molecule type" value="Genomic_DNA"/>
</dbReference>
<dbReference type="RefSeq" id="WP_027845587.1">
    <property type="nucleotide sequence ID" value="NZ_LMTZ01000052.1"/>
</dbReference>
<gene>
    <name evidence="2" type="ORF">BC008_01580</name>
    <name evidence="3" type="ORF">BC008_01655</name>
</gene>
<proteinExistence type="predicted"/>